<dbReference type="PANTHER" id="PTHR47971:SF20">
    <property type="entry name" value="KINESIN-LIKE PROTEIN KIF24"/>
    <property type="match status" value="1"/>
</dbReference>
<feature type="compositionally biased region" description="Polar residues" evidence="2">
    <location>
        <begin position="225"/>
        <end position="242"/>
    </location>
</feature>
<dbReference type="PROSITE" id="PS50067">
    <property type="entry name" value="KINESIN_MOTOR_2"/>
    <property type="match status" value="1"/>
</dbReference>
<gene>
    <name evidence="4" type="ORF">HJC23_012443</name>
</gene>
<comment type="caution">
    <text evidence="4">The sequence shown here is derived from an EMBL/GenBank/DDBJ whole genome shotgun (WGS) entry which is preliminary data.</text>
</comment>
<feature type="compositionally biased region" description="Polar residues" evidence="2">
    <location>
        <begin position="84"/>
        <end position="93"/>
    </location>
</feature>
<evidence type="ECO:0000256" key="1">
    <source>
        <dbReference type="PROSITE-ProRule" id="PRU00283"/>
    </source>
</evidence>
<feature type="domain" description="Kinesin motor" evidence="3">
    <location>
        <begin position="527"/>
        <end position="855"/>
    </location>
</feature>
<dbReference type="InterPro" id="IPR027417">
    <property type="entry name" value="P-loop_NTPase"/>
</dbReference>
<evidence type="ECO:0000313" key="4">
    <source>
        <dbReference type="EMBL" id="KAL3794318.1"/>
    </source>
</evidence>
<feature type="region of interest" description="Disordered" evidence="2">
    <location>
        <begin position="23"/>
        <end position="98"/>
    </location>
</feature>
<name>A0ABD3Q1L8_9STRA</name>
<dbReference type="Pfam" id="PF00225">
    <property type="entry name" value="Kinesin"/>
    <property type="match status" value="1"/>
</dbReference>
<accession>A0ABD3Q1L8</accession>
<evidence type="ECO:0000313" key="5">
    <source>
        <dbReference type="Proteomes" id="UP001516023"/>
    </source>
</evidence>
<feature type="compositionally biased region" description="Basic and acidic residues" evidence="2">
    <location>
        <begin position="257"/>
        <end position="266"/>
    </location>
</feature>
<dbReference type="EMBL" id="JABMIG020000082">
    <property type="protein sequence ID" value="KAL3794318.1"/>
    <property type="molecule type" value="Genomic_DNA"/>
</dbReference>
<evidence type="ECO:0000256" key="2">
    <source>
        <dbReference type="SAM" id="MobiDB-lite"/>
    </source>
</evidence>
<proteinExistence type="inferred from homology"/>
<feature type="region of interest" description="Disordered" evidence="2">
    <location>
        <begin position="408"/>
        <end position="476"/>
    </location>
</feature>
<dbReference type="InterPro" id="IPR001752">
    <property type="entry name" value="Kinesin_motor_dom"/>
</dbReference>
<dbReference type="GO" id="GO:0005524">
    <property type="term" value="F:ATP binding"/>
    <property type="evidence" value="ECO:0007669"/>
    <property type="project" value="UniProtKB-UniRule"/>
</dbReference>
<feature type="region of interest" description="Disordered" evidence="2">
    <location>
        <begin position="216"/>
        <end position="266"/>
    </location>
</feature>
<dbReference type="Proteomes" id="UP001516023">
    <property type="component" value="Unassembled WGS sequence"/>
</dbReference>
<dbReference type="InterPro" id="IPR027640">
    <property type="entry name" value="Kinesin-like_fam"/>
</dbReference>
<keyword evidence="1" id="KW-0067">ATP-binding</keyword>
<feature type="compositionally biased region" description="Low complexity" evidence="2">
    <location>
        <begin position="166"/>
        <end position="177"/>
    </location>
</feature>
<feature type="compositionally biased region" description="Basic and acidic residues" evidence="2">
    <location>
        <begin position="464"/>
        <end position="476"/>
    </location>
</feature>
<evidence type="ECO:0000259" key="3">
    <source>
        <dbReference type="PROSITE" id="PS50067"/>
    </source>
</evidence>
<dbReference type="AlphaFoldDB" id="A0ABD3Q1L8"/>
<keyword evidence="5" id="KW-1185">Reference proteome</keyword>
<dbReference type="PRINTS" id="PR00380">
    <property type="entry name" value="KINESINHEAVY"/>
</dbReference>
<feature type="compositionally biased region" description="Basic and acidic residues" evidence="2">
    <location>
        <begin position="64"/>
        <end position="80"/>
    </location>
</feature>
<feature type="compositionally biased region" description="Basic and acidic residues" evidence="2">
    <location>
        <begin position="414"/>
        <end position="424"/>
    </location>
</feature>
<dbReference type="PANTHER" id="PTHR47971">
    <property type="entry name" value="KINESIN-RELATED PROTEIN 6"/>
    <property type="match status" value="1"/>
</dbReference>
<sequence length="965" mass="107814">MFIRMPKQKSKFRILRNPFKIKSKNADKNHYQTLKKKSNPDMHTSPSQKNRRLLGSIVLGRRKTSLEKYHDAKNSSENNKENNGSTDQESSSPEFDLEEQSLKLNMKSAVFTTKVALTSNRATERSKELRKIPMTCSDLQYLLNRENNSADVPPTSVSTASNDLLSPTSAASSSSTSFRGRRGSYTMKYSSLTEKNFIKVPSAKTISDRLYVPSSASSSECASSTGLPLSSGAESCSNTDDNNAADFCRGSRNVNRGGDRAGARKGDFTRKYSVGSALYGRDASLSPETIQIMEEVENAYMSSPIPSGYLSSPPKKSPAIPDISMGRRRDAERGKRHSAKSNVRKMNIDASSLLARVKKSDELKSNHDISLRLCDAPIKNVGRNALTADMISSNRKTNDHIDRTTLSAPIESFEEPHLEWKSPADRYQSSSDERSSTRSPRSQVLRPNPLHWQSNGRKQQRNLRLRDAKTKGVDGRQNLDKRTARLRFGDTFANDILQHRAKCPHLNDASNHSDIVGSVIQDRAMNGVSVAIRKRPIFDYEIDRGDFDIVSINNTTESSHDVCIVHNCVMHPDMKQMIMKLTNFPVTAAFDEHCLDDDIYRHLAEPLVNNAANDGISTILMYGQTGCGKSFTMSGIELRTARGLFRAMQGIDKQASGKHTVTMQFVELCGSKECRDLLSSSSVDVKVLDSNDGSVQLANATSLEISTPDDLLKAINVAKGRRATEATDKNGVSSRSHAVCQLQMKSADERNRGVLTLIDCAGSERRHDSMYHSSERQRESAEINASLWSLKECIRARANKSTRIPYRGSTLTRILRETLERDDAKLCIIGCVAPNATDTEHTMETLKTISGIAGIDVNIVEEKARTVIRSEIQSKTHTLPKQWSHEHLLKFLAQKKMNTVKLSQKHDGAALMKMSIAQMKVHLFDDRNKDKAKDLFNLLRKENDRLNKLQREDRMSMVKERKGIR</sequence>
<organism evidence="4 5">
    <name type="scientific">Cyclotella cryptica</name>
    <dbReference type="NCBI Taxonomy" id="29204"/>
    <lineage>
        <taxon>Eukaryota</taxon>
        <taxon>Sar</taxon>
        <taxon>Stramenopiles</taxon>
        <taxon>Ochrophyta</taxon>
        <taxon>Bacillariophyta</taxon>
        <taxon>Coscinodiscophyceae</taxon>
        <taxon>Thalassiosirophycidae</taxon>
        <taxon>Stephanodiscales</taxon>
        <taxon>Stephanodiscaceae</taxon>
        <taxon>Cyclotella</taxon>
    </lineage>
</organism>
<dbReference type="SUPFAM" id="SSF52540">
    <property type="entry name" value="P-loop containing nucleoside triphosphate hydrolases"/>
    <property type="match status" value="1"/>
</dbReference>
<keyword evidence="1" id="KW-0547">Nucleotide-binding</keyword>
<reference evidence="4 5" key="1">
    <citation type="journal article" date="2020" name="G3 (Bethesda)">
        <title>Improved Reference Genome for Cyclotella cryptica CCMP332, a Model for Cell Wall Morphogenesis, Salinity Adaptation, and Lipid Production in Diatoms (Bacillariophyta).</title>
        <authorList>
            <person name="Roberts W.R."/>
            <person name="Downey K.M."/>
            <person name="Ruck E.C."/>
            <person name="Traller J.C."/>
            <person name="Alverson A.J."/>
        </authorList>
    </citation>
    <scope>NUCLEOTIDE SEQUENCE [LARGE SCALE GENOMIC DNA]</scope>
    <source>
        <strain evidence="4 5">CCMP332</strain>
    </source>
</reference>
<keyword evidence="1" id="KW-0505">Motor protein</keyword>
<protein>
    <recommendedName>
        <fullName evidence="3">Kinesin motor domain-containing protein</fullName>
    </recommendedName>
</protein>
<dbReference type="SMART" id="SM00129">
    <property type="entry name" value="KISc"/>
    <property type="match status" value="1"/>
</dbReference>
<feature type="binding site" evidence="1">
    <location>
        <begin position="623"/>
        <end position="630"/>
    </location>
    <ligand>
        <name>ATP</name>
        <dbReference type="ChEBI" id="CHEBI:30616"/>
    </ligand>
</feature>
<feature type="region of interest" description="Disordered" evidence="2">
    <location>
        <begin position="305"/>
        <end position="341"/>
    </location>
</feature>
<dbReference type="InterPro" id="IPR036961">
    <property type="entry name" value="Kinesin_motor_dom_sf"/>
</dbReference>
<feature type="region of interest" description="Disordered" evidence="2">
    <location>
        <begin position="150"/>
        <end position="182"/>
    </location>
</feature>
<comment type="similarity">
    <text evidence="1">Belongs to the TRAFAC class myosin-kinesin ATPase superfamily. Kinesin family.</text>
</comment>
<feature type="compositionally biased region" description="Polar residues" evidence="2">
    <location>
        <begin position="150"/>
        <end position="165"/>
    </location>
</feature>
<dbReference type="Gene3D" id="3.40.850.10">
    <property type="entry name" value="Kinesin motor domain"/>
    <property type="match status" value="1"/>
</dbReference>
<dbReference type="GO" id="GO:0003774">
    <property type="term" value="F:cytoskeletal motor activity"/>
    <property type="evidence" value="ECO:0007669"/>
    <property type="project" value="UniProtKB-UniRule"/>
</dbReference>